<organism evidence="4">
    <name type="scientific">candidate division TA06 bacterium ADurb.Bin417</name>
    <dbReference type="NCBI Taxonomy" id="1852828"/>
    <lineage>
        <taxon>Bacteria</taxon>
        <taxon>Bacteria division TA06</taxon>
    </lineage>
</organism>
<accession>A0A1V5M8X5</accession>
<proteinExistence type="inferred from homology"/>
<protein>
    <submittedName>
        <fullName evidence="4">Putative ABC transporter-binding protein</fullName>
    </submittedName>
</protein>
<dbReference type="GO" id="GO:1904680">
    <property type="term" value="F:peptide transmembrane transporter activity"/>
    <property type="evidence" value="ECO:0007669"/>
    <property type="project" value="TreeGrafter"/>
</dbReference>
<dbReference type="Proteomes" id="UP000485484">
    <property type="component" value="Unassembled WGS sequence"/>
</dbReference>
<comment type="similarity">
    <text evidence="1">Belongs to the bacterial solute-binding protein 5 family.</text>
</comment>
<dbReference type="SUPFAM" id="SSF53850">
    <property type="entry name" value="Periplasmic binding protein-like II"/>
    <property type="match status" value="1"/>
</dbReference>
<sequence length="166" mass="19194">MEFTLLTNGDNQQRVQTSTIIMDDLARLGIKVHFLPVDFNNLVTRLNTSFEWETVLIGFTGTIDPHGGRNVWHSSGQLHVWNPRQPKPRTVWEREIDDLFERGAVEMDPGRRKAIYDRWQEVAAEEQPLIFTVNPAALYAVRNRFGNLKPTIYGVFHNLEAIYTLD</sequence>
<comment type="caution">
    <text evidence="4">The sequence shown here is derived from an EMBL/GenBank/DDBJ whole genome shotgun (WGS) entry which is preliminary data.</text>
</comment>
<reference evidence="4" key="1">
    <citation type="submission" date="2017-02" db="EMBL/GenBank/DDBJ databases">
        <title>Delving into the versatile metabolic prowess of the omnipresent phylum Bacteroidetes.</title>
        <authorList>
            <person name="Nobu M.K."/>
            <person name="Mei R."/>
            <person name="Narihiro T."/>
            <person name="Kuroda K."/>
            <person name="Liu W.-T."/>
        </authorList>
    </citation>
    <scope>NUCLEOTIDE SEQUENCE</scope>
    <source>
        <strain evidence="4">ADurb.Bin417</strain>
    </source>
</reference>
<keyword evidence="3" id="KW-0732">Signal</keyword>
<keyword evidence="2" id="KW-0813">Transport</keyword>
<evidence type="ECO:0000313" key="4">
    <source>
        <dbReference type="EMBL" id="OPZ89350.1"/>
    </source>
</evidence>
<name>A0A1V5M8X5_UNCT6</name>
<dbReference type="GO" id="GO:0015833">
    <property type="term" value="P:peptide transport"/>
    <property type="evidence" value="ECO:0007669"/>
    <property type="project" value="TreeGrafter"/>
</dbReference>
<dbReference type="Gene3D" id="3.10.105.10">
    <property type="entry name" value="Dipeptide-binding Protein, Domain 3"/>
    <property type="match status" value="1"/>
</dbReference>
<dbReference type="Gene3D" id="3.40.190.10">
    <property type="entry name" value="Periplasmic binding protein-like II"/>
    <property type="match status" value="1"/>
</dbReference>
<dbReference type="InterPro" id="IPR039424">
    <property type="entry name" value="SBP_5"/>
</dbReference>
<evidence type="ECO:0000256" key="1">
    <source>
        <dbReference type="ARBA" id="ARBA00005695"/>
    </source>
</evidence>
<evidence type="ECO:0000256" key="3">
    <source>
        <dbReference type="ARBA" id="ARBA00022729"/>
    </source>
</evidence>
<dbReference type="PANTHER" id="PTHR30290">
    <property type="entry name" value="PERIPLASMIC BINDING COMPONENT OF ABC TRANSPORTER"/>
    <property type="match status" value="1"/>
</dbReference>
<dbReference type="PANTHER" id="PTHR30290:SF9">
    <property type="entry name" value="OLIGOPEPTIDE-BINDING PROTEIN APPA"/>
    <property type="match status" value="1"/>
</dbReference>
<dbReference type="EMBL" id="MWAK01000378">
    <property type="protein sequence ID" value="OPZ89350.1"/>
    <property type="molecule type" value="Genomic_DNA"/>
</dbReference>
<evidence type="ECO:0000256" key="2">
    <source>
        <dbReference type="ARBA" id="ARBA00022448"/>
    </source>
</evidence>
<dbReference type="AlphaFoldDB" id="A0A1V5M8X5"/>
<gene>
    <name evidence="4" type="ORF">BWY73_01522</name>
</gene>